<evidence type="ECO:0000313" key="3">
    <source>
        <dbReference type="EMBL" id="SHO67123.1"/>
    </source>
</evidence>
<evidence type="ECO:0008006" key="5">
    <source>
        <dbReference type="Google" id="ProtNLM"/>
    </source>
</evidence>
<dbReference type="InterPro" id="IPR053174">
    <property type="entry name" value="LpxI"/>
</dbReference>
<dbReference type="InterPro" id="IPR010415">
    <property type="entry name" value="LpxI_C"/>
</dbReference>
<protein>
    <recommendedName>
        <fullName evidence="5">DUF1009 domain-containing protein</fullName>
    </recommendedName>
</protein>
<proteinExistence type="predicted"/>
<sequence>MSVAAEQTLLAIVAGGGKLPADVAASVARTGRRMLIVAVRGEADPEALAGFDPVWVEWGQVGRMFEILAREGARDTLLVGSILRRPDFRAIAGDFGTLRRLPRIISAIVGGDDTVLTGVIRIFEREGLHIVGIGDVAPELLIGLGPQGRRKPDTAAKEATDSAAAAVKALGHLDVGQAAVALGRRVVAIEGAEGTDAMLTRVAELRAIGRIGRGDHVGVMFKGAKTSQDLRVDLPTIGPQTVKFAADAGLAGIAAEAGRVVMVSRDETLALADERGLFIAGVPSSKAVPWPNA</sequence>
<dbReference type="OrthoDB" id="9789836at2"/>
<gene>
    <name evidence="3" type="ORF">SAMN02745172_03789</name>
</gene>
<reference evidence="3 4" key="1">
    <citation type="submission" date="2016-12" db="EMBL/GenBank/DDBJ databases">
        <authorList>
            <person name="Song W.-J."/>
            <person name="Kurnit D.M."/>
        </authorList>
    </citation>
    <scope>NUCLEOTIDE SEQUENCE [LARGE SCALE GENOMIC DNA]</scope>
    <source>
        <strain evidence="3 4">DSM 19599</strain>
    </source>
</reference>
<dbReference type="Pfam" id="PF17930">
    <property type="entry name" value="LpxI_N"/>
    <property type="match status" value="1"/>
</dbReference>
<dbReference type="InterPro" id="IPR041255">
    <property type="entry name" value="LpxI_N"/>
</dbReference>
<feature type="domain" description="LpxI C-terminal" evidence="1">
    <location>
        <begin position="145"/>
        <end position="279"/>
    </location>
</feature>
<dbReference type="Gene3D" id="3.40.140.80">
    <property type="match status" value="1"/>
</dbReference>
<dbReference type="Proteomes" id="UP000186406">
    <property type="component" value="Unassembled WGS sequence"/>
</dbReference>
<dbReference type="InterPro" id="IPR043167">
    <property type="entry name" value="LpxI_C_sf"/>
</dbReference>
<dbReference type="PANTHER" id="PTHR39962">
    <property type="entry name" value="BLL4848 PROTEIN"/>
    <property type="match status" value="1"/>
</dbReference>
<dbReference type="Gene3D" id="3.40.50.20">
    <property type="match status" value="1"/>
</dbReference>
<keyword evidence="4" id="KW-1185">Reference proteome</keyword>
<evidence type="ECO:0000259" key="1">
    <source>
        <dbReference type="Pfam" id="PF06230"/>
    </source>
</evidence>
<feature type="domain" description="LpxI N-terminal" evidence="2">
    <location>
        <begin position="10"/>
        <end position="140"/>
    </location>
</feature>
<name>A0A1M7ZQC8_9HYPH</name>
<dbReference type="AlphaFoldDB" id="A0A1M7ZQC8"/>
<dbReference type="EMBL" id="FRXO01000010">
    <property type="protein sequence ID" value="SHO67123.1"/>
    <property type="molecule type" value="Genomic_DNA"/>
</dbReference>
<evidence type="ECO:0000313" key="4">
    <source>
        <dbReference type="Proteomes" id="UP000186406"/>
    </source>
</evidence>
<evidence type="ECO:0000259" key="2">
    <source>
        <dbReference type="Pfam" id="PF17930"/>
    </source>
</evidence>
<dbReference type="RefSeq" id="WP_073631621.1">
    <property type="nucleotide sequence ID" value="NZ_FRXO01000010.1"/>
</dbReference>
<organism evidence="3 4">
    <name type="scientific">Pseudoxanthobacter soli DSM 19599</name>
    <dbReference type="NCBI Taxonomy" id="1123029"/>
    <lineage>
        <taxon>Bacteria</taxon>
        <taxon>Pseudomonadati</taxon>
        <taxon>Pseudomonadota</taxon>
        <taxon>Alphaproteobacteria</taxon>
        <taxon>Hyphomicrobiales</taxon>
        <taxon>Segnochrobactraceae</taxon>
        <taxon>Pseudoxanthobacter</taxon>
    </lineage>
</organism>
<dbReference type="PANTHER" id="PTHR39962:SF1">
    <property type="entry name" value="LPXI FAMILY PROTEIN"/>
    <property type="match status" value="1"/>
</dbReference>
<dbReference type="Pfam" id="PF06230">
    <property type="entry name" value="LpxI_C"/>
    <property type="match status" value="1"/>
</dbReference>
<accession>A0A1M7ZQC8</accession>
<dbReference type="STRING" id="1123029.SAMN02745172_03789"/>